<proteinExistence type="predicted"/>
<keyword evidence="6" id="KW-1185">Reference proteome</keyword>
<keyword evidence="4" id="KW-0732">Signal</keyword>
<dbReference type="PROSITE" id="PS50297">
    <property type="entry name" value="ANK_REP_REGION"/>
    <property type="match status" value="2"/>
</dbReference>
<dbReference type="RefSeq" id="WP_123327108.1">
    <property type="nucleotide sequence ID" value="NZ_JBHRSX010000018.1"/>
</dbReference>
<reference evidence="6" key="1">
    <citation type="journal article" date="2019" name="Int. J. Syst. Evol. Microbiol.">
        <title>The Global Catalogue of Microorganisms (GCM) 10K type strain sequencing project: providing services to taxonomists for standard genome sequencing and annotation.</title>
        <authorList>
            <consortium name="The Broad Institute Genomics Platform"/>
            <consortium name="The Broad Institute Genome Sequencing Center for Infectious Disease"/>
            <person name="Wu L."/>
            <person name="Ma J."/>
        </authorList>
    </citation>
    <scope>NUCLEOTIDE SEQUENCE [LARGE SCALE GENOMIC DNA]</scope>
    <source>
        <strain evidence="6">KCTC 52449</strain>
    </source>
</reference>
<feature type="repeat" description="ANK" evidence="3">
    <location>
        <begin position="284"/>
        <end position="316"/>
    </location>
</feature>
<dbReference type="SMART" id="SM00248">
    <property type="entry name" value="ANK"/>
    <property type="match status" value="6"/>
</dbReference>
<dbReference type="Gene3D" id="1.25.40.20">
    <property type="entry name" value="Ankyrin repeat-containing domain"/>
    <property type="match status" value="2"/>
</dbReference>
<protein>
    <submittedName>
        <fullName evidence="5">Ankyrin repeat domain-containing protein</fullName>
    </submittedName>
</protein>
<accession>A0ABV7JY23</accession>
<name>A0ABV7JY23_9ALTE</name>
<sequence>MNSINIIPIKALLVALGIAALAACQSESQLTNVKPELASQQHDSLLIEAKQAILASDINRLAELSSQIDVNRPLPDNASLLAWAVETQDPKLVSLLLENGADANPTDGNRFTPIIQACRYGNSEIINALLAAGASPGDAVEDGTTAFHLCAGSAHSRILEKMASLGADIRASNEYGQTALMFAAAEGNALSLQYLVNAGANINAQTLEGYSPLFFAIKSQDVTTAQMAISLGADVFAVAKDGTTATQLAVYAKNYAFLTWYTGELPTLMDEQGIDNVVSAFDRDGYQLLHAAVKANQPQLVAKLLALGANPNQRSEPSTLTWRYEANFKTENYIPPQLTPMEIAEQNNLTQITEMLQQNIPSLAIHVTPTLPTKNSISITHIR</sequence>
<comment type="caution">
    <text evidence="5">The sequence shown here is derived from an EMBL/GenBank/DDBJ whole genome shotgun (WGS) entry which is preliminary data.</text>
</comment>
<feature type="repeat" description="ANK" evidence="3">
    <location>
        <begin position="142"/>
        <end position="174"/>
    </location>
</feature>
<keyword evidence="1" id="KW-0677">Repeat</keyword>
<dbReference type="Pfam" id="PF00023">
    <property type="entry name" value="Ank"/>
    <property type="match status" value="1"/>
</dbReference>
<feature type="repeat" description="ANK" evidence="3">
    <location>
        <begin position="175"/>
        <end position="207"/>
    </location>
</feature>
<dbReference type="PANTHER" id="PTHR24198:SF165">
    <property type="entry name" value="ANKYRIN REPEAT-CONTAINING PROTEIN-RELATED"/>
    <property type="match status" value="1"/>
</dbReference>
<evidence type="ECO:0000256" key="4">
    <source>
        <dbReference type="SAM" id="SignalP"/>
    </source>
</evidence>
<evidence type="ECO:0000256" key="3">
    <source>
        <dbReference type="PROSITE-ProRule" id="PRU00023"/>
    </source>
</evidence>
<keyword evidence="2 3" id="KW-0040">ANK repeat</keyword>
<dbReference type="Proteomes" id="UP001595477">
    <property type="component" value="Unassembled WGS sequence"/>
</dbReference>
<gene>
    <name evidence="5" type="ORF">ACFOEW_09895</name>
</gene>
<feature type="repeat" description="ANK" evidence="3">
    <location>
        <begin position="76"/>
        <end position="108"/>
    </location>
</feature>
<dbReference type="SUPFAM" id="SSF48403">
    <property type="entry name" value="Ankyrin repeat"/>
    <property type="match status" value="1"/>
</dbReference>
<dbReference type="Pfam" id="PF12796">
    <property type="entry name" value="Ank_2"/>
    <property type="match status" value="2"/>
</dbReference>
<evidence type="ECO:0000256" key="2">
    <source>
        <dbReference type="ARBA" id="ARBA00023043"/>
    </source>
</evidence>
<dbReference type="PANTHER" id="PTHR24198">
    <property type="entry name" value="ANKYRIN REPEAT AND PROTEIN KINASE DOMAIN-CONTAINING PROTEIN"/>
    <property type="match status" value="1"/>
</dbReference>
<dbReference type="PROSITE" id="PS50088">
    <property type="entry name" value="ANK_REPEAT"/>
    <property type="match status" value="4"/>
</dbReference>
<feature type="signal peptide" evidence="4">
    <location>
        <begin position="1"/>
        <end position="22"/>
    </location>
</feature>
<dbReference type="EMBL" id="JBHRSX010000018">
    <property type="protein sequence ID" value="MFC3202127.1"/>
    <property type="molecule type" value="Genomic_DNA"/>
</dbReference>
<feature type="chain" id="PRO_5045101577" evidence="4">
    <location>
        <begin position="23"/>
        <end position="383"/>
    </location>
</feature>
<evidence type="ECO:0000313" key="5">
    <source>
        <dbReference type="EMBL" id="MFC3202127.1"/>
    </source>
</evidence>
<evidence type="ECO:0000313" key="6">
    <source>
        <dbReference type="Proteomes" id="UP001595477"/>
    </source>
</evidence>
<evidence type="ECO:0000256" key="1">
    <source>
        <dbReference type="ARBA" id="ARBA00022737"/>
    </source>
</evidence>
<dbReference type="InterPro" id="IPR036770">
    <property type="entry name" value="Ankyrin_rpt-contain_sf"/>
</dbReference>
<organism evidence="5 6">
    <name type="scientific">Alteromonas oceani</name>
    <dbReference type="NCBI Taxonomy" id="2071609"/>
    <lineage>
        <taxon>Bacteria</taxon>
        <taxon>Pseudomonadati</taxon>
        <taxon>Pseudomonadota</taxon>
        <taxon>Gammaproteobacteria</taxon>
        <taxon>Alteromonadales</taxon>
        <taxon>Alteromonadaceae</taxon>
        <taxon>Alteromonas/Salinimonas group</taxon>
        <taxon>Alteromonas</taxon>
    </lineage>
</organism>
<dbReference type="InterPro" id="IPR002110">
    <property type="entry name" value="Ankyrin_rpt"/>
</dbReference>